<feature type="non-terminal residue" evidence="1">
    <location>
        <position position="1"/>
    </location>
</feature>
<gene>
    <name evidence="1" type="ORF">PENTCL1PPCAC_13842</name>
</gene>
<name>A0AAV5TBF5_9BILA</name>
<sequence length="189" mass="22152">KPILFWPFKSKARKGLEERSSPLTQLFSTFNRIENLVLDRVTKSTIGNNVFDNAISTLGYVLIEKLEVSDSELDRKLQKRIIKLTQKHHIKHVSIYTLKCDQNGIRDFVFKLTKMGATVNIYEYVVKENYYKEVLNYFHRPREFWNNMASLLKKEGVSLSLATIKDDNFITKMCRCNVRTHIICKPIDC</sequence>
<organism evidence="1 2">
    <name type="scientific">Pristionchus entomophagus</name>
    <dbReference type="NCBI Taxonomy" id="358040"/>
    <lineage>
        <taxon>Eukaryota</taxon>
        <taxon>Metazoa</taxon>
        <taxon>Ecdysozoa</taxon>
        <taxon>Nematoda</taxon>
        <taxon>Chromadorea</taxon>
        <taxon>Rhabditida</taxon>
        <taxon>Rhabditina</taxon>
        <taxon>Diplogasteromorpha</taxon>
        <taxon>Diplogasteroidea</taxon>
        <taxon>Neodiplogasteridae</taxon>
        <taxon>Pristionchus</taxon>
    </lineage>
</organism>
<reference evidence="1" key="1">
    <citation type="submission" date="2023-10" db="EMBL/GenBank/DDBJ databases">
        <title>Genome assembly of Pristionchus species.</title>
        <authorList>
            <person name="Yoshida K."/>
            <person name="Sommer R.J."/>
        </authorList>
    </citation>
    <scope>NUCLEOTIDE SEQUENCE</scope>
    <source>
        <strain evidence="1">RS0144</strain>
    </source>
</reference>
<accession>A0AAV5TBF5</accession>
<evidence type="ECO:0000313" key="1">
    <source>
        <dbReference type="EMBL" id="GMS91667.1"/>
    </source>
</evidence>
<proteinExistence type="predicted"/>
<comment type="caution">
    <text evidence="1">The sequence shown here is derived from an EMBL/GenBank/DDBJ whole genome shotgun (WGS) entry which is preliminary data.</text>
</comment>
<dbReference type="AlphaFoldDB" id="A0AAV5TBF5"/>
<dbReference type="EMBL" id="BTSX01000004">
    <property type="protein sequence ID" value="GMS91667.1"/>
    <property type="molecule type" value="Genomic_DNA"/>
</dbReference>
<keyword evidence="2" id="KW-1185">Reference proteome</keyword>
<dbReference type="Proteomes" id="UP001432027">
    <property type="component" value="Unassembled WGS sequence"/>
</dbReference>
<evidence type="ECO:0000313" key="2">
    <source>
        <dbReference type="Proteomes" id="UP001432027"/>
    </source>
</evidence>
<protein>
    <submittedName>
        <fullName evidence="1">Uncharacterized protein</fullName>
    </submittedName>
</protein>